<dbReference type="InterPro" id="IPR008767">
    <property type="entry name" value="Phage_SPP1_head-tail_adaptor"/>
</dbReference>
<keyword evidence="3" id="KW-1185">Reference proteome</keyword>
<dbReference type="RefSeq" id="WP_184107021.1">
    <property type="nucleotide sequence ID" value="NZ_JACHNX010000036.1"/>
</dbReference>
<dbReference type="InterPro" id="IPR038666">
    <property type="entry name" value="SSP1_head-tail_sf"/>
</dbReference>
<accession>A0AA40ZVV9</accession>
<evidence type="ECO:0000313" key="2">
    <source>
        <dbReference type="EMBL" id="MBN3556893.1"/>
    </source>
</evidence>
<dbReference type="Proteomes" id="UP000704529">
    <property type="component" value="Unassembled WGS sequence"/>
</dbReference>
<dbReference type="EMBL" id="JACHNX010000036">
    <property type="protein sequence ID" value="MBB4611608.1"/>
    <property type="molecule type" value="Genomic_DNA"/>
</dbReference>
<name>A0AA40ZVV9_9SPHN</name>
<evidence type="ECO:0000313" key="4">
    <source>
        <dbReference type="Proteomes" id="UP000704529"/>
    </source>
</evidence>
<evidence type="ECO:0000313" key="3">
    <source>
        <dbReference type="Proteomes" id="UP000584663"/>
    </source>
</evidence>
<protein>
    <submittedName>
        <fullName evidence="2">Phage head closure protein</fullName>
    </submittedName>
    <submittedName>
        <fullName evidence="1">SPP1 family predicted phage head-tail adaptor</fullName>
    </submittedName>
</protein>
<evidence type="ECO:0000313" key="1">
    <source>
        <dbReference type="EMBL" id="MBB4611608.1"/>
    </source>
</evidence>
<comment type="caution">
    <text evidence="2">The sequence shown here is derived from an EMBL/GenBank/DDBJ whole genome shotgun (WGS) entry which is preliminary data.</text>
</comment>
<reference evidence="2" key="2">
    <citation type="submission" date="2021-01" db="EMBL/GenBank/DDBJ databases">
        <title>Genome Sequencing of Type Strains.</title>
        <authorList>
            <person name="Lemaire J.F."/>
            <person name="Inderbitzin P."/>
            <person name="Collins S.B."/>
            <person name="Wespe N."/>
            <person name="Knight-Connoni V."/>
        </authorList>
    </citation>
    <scope>NUCLEOTIDE SEQUENCE</scope>
    <source>
        <strain evidence="2">DSM 14562</strain>
    </source>
</reference>
<dbReference type="Proteomes" id="UP000584663">
    <property type="component" value="Unassembled WGS sequence"/>
</dbReference>
<reference evidence="1 3" key="1">
    <citation type="submission" date="2020-08" db="EMBL/GenBank/DDBJ databases">
        <title>Genomic Encyclopedia of Type Strains, Phase IV (KMG-IV): sequencing the most valuable type-strain genomes for metagenomic binning, comparative biology and taxonomic classification.</title>
        <authorList>
            <person name="Goeker M."/>
        </authorList>
    </citation>
    <scope>NUCLEOTIDE SEQUENCE [LARGE SCALE GENOMIC DNA]</scope>
    <source>
        <strain evidence="1 3">DSM 14562</strain>
    </source>
</reference>
<dbReference type="EMBL" id="JAFHKU010000088">
    <property type="protein sequence ID" value="MBN3556893.1"/>
    <property type="molecule type" value="Genomic_DNA"/>
</dbReference>
<dbReference type="Gene3D" id="2.40.10.270">
    <property type="entry name" value="Bacteriophage SPP1 head-tail adaptor protein"/>
    <property type="match status" value="1"/>
</dbReference>
<dbReference type="AlphaFoldDB" id="A0AA40ZVV9"/>
<gene>
    <name evidence="1" type="ORF">GGQ89_003858</name>
    <name evidence="2" type="ORF">JYA60_01405</name>
</gene>
<proteinExistence type="predicted"/>
<sequence length="115" mass="12808">MKRGKGLSSRLNNEIEIVRKVETDTGTGGSTESWQVLAKVPAEVICLSGREVLTEKVLQGIRVYRITIRHRTDVSEECQVRYGDEDLNIRAALDPKGQREETVILADTDGALPTR</sequence>
<dbReference type="Pfam" id="PF05521">
    <property type="entry name" value="Phage_HCP"/>
    <property type="match status" value="1"/>
</dbReference>
<dbReference type="NCBIfam" id="TIGR01563">
    <property type="entry name" value="gp16_SPP1"/>
    <property type="match status" value="1"/>
</dbReference>
<organism evidence="2 4">
    <name type="scientific">Sphingomonas yabuuchiae</name>
    <dbReference type="NCBI Taxonomy" id="172044"/>
    <lineage>
        <taxon>Bacteria</taxon>
        <taxon>Pseudomonadati</taxon>
        <taxon>Pseudomonadota</taxon>
        <taxon>Alphaproteobacteria</taxon>
        <taxon>Sphingomonadales</taxon>
        <taxon>Sphingomonadaceae</taxon>
        <taxon>Sphingomonas</taxon>
    </lineage>
</organism>